<reference evidence="2 3" key="1">
    <citation type="submission" date="2021-07" db="EMBL/GenBank/DDBJ databases">
        <authorList>
            <consortium name="Genoscope - CEA"/>
            <person name="William W."/>
        </authorList>
    </citation>
    <scope>NUCLEOTIDE SEQUENCE [LARGE SCALE GENOMIC DNA]</scope>
</reference>
<accession>A0A8D9GL49</accession>
<dbReference type="InterPro" id="IPR006527">
    <property type="entry name" value="F-box-assoc_dom_typ1"/>
</dbReference>
<protein>
    <recommendedName>
        <fullName evidence="1">F-box associated beta-propeller type 1 domain-containing protein</fullName>
    </recommendedName>
</protein>
<evidence type="ECO:0000313" key="2">
    <source>
        <dbReference type="EMBL" id="CAG7882647.1"/>
    </source>
</evidence>
<dbReference type="PANTHER" id="PTHR31672">
    <property type="entry name" value="BNACNNG10540D PROTEIN"/>
    <property type="match status" value="1"/>
</dbReference>
<organism evidence="2 3">
    <name type="scientific">Brassica campestris</name>
    <name type="common">Field mustard</name>
    <dbReference type="NCBI Taxonomy" id="3711"/>
    <lineage>
        <taxon>Eukaryota</taxon>
        <taxon>Viridiplantae</taxon>
        <taxon>Streptophyta</taxon>
        <taxon>Embryophyta</taxon>
        <taxon>Tracheophyta</taxon>
        <taxon>Spermatophyta</taxon>
        <taxon>Magnoliopsida</taxon>
        <taxon>eudicotyledons</taxon>
        <taxon>Gunneridae</taxon>
        <taxon>Pentapetalae</taxon>
        <taxon>rosids</taxon>
        <taxon>malvids</taxon>
        <taxon>Brassicales</taxon>
        <taxon>Brassicaceae</taxon>
        <taxon>Brassiceae</taxon>
        <taxon>Brassica</taxon>
    </lineage>
</organism>
<dbReference type="Gramene" id="A03p39900.2_BraZ1">
    <property type="protein sequence ID" value="A03p39900.2_BraZ1.CDS"/>
    <property type="gene ID" value="A03g39900.2_BraZ1"/>
</dbReference>
<name>A0A8D9GL49_BRACM</name>
<proteinExistence type="predicted"/>
<evidence type="ECO:0000259" key="1">
    <source>
        <dbReference type="Pfam" id="PF07734"/>
    </source>
</evidence>
<dbReference type="Pfam" id="PF07734">
    <property type="entry name" value="FBA_1"/>
    <property type="match status" value="1"/>
</dbReference>
<gene>
    <name evidence="2" type="ORF">BRAPAZ1V2_A03P39900.2</name>
</gene>
<feature type="domain" description="F-box associated beta-propeller type 1" evidence="1">
    <location>
        <begin position="19"/>
        <end position="81"/>
    </location>
</feature>
<dbReference type="EMBL" id="LS974619">
    <property type="protein sequence ID" value="CAG7882647.1"/>
    <property type="molecule type" value="Genomic_DNA"/>
</dbReference>
<dbReference type="NCBIfam" id="TIGR01640">
    <property type="entry name" value="F_box_assoc_1"/>
    <property type="match status" value="1"/>
</dbReference>
<dbReference type="PANTHER" id="PTHR31672:SF13">
    <property type="entry name" value="F-BOX PROTEIN CPR30-LIKE"/>
    <property type="match status" value="1"/>
</dbReference>
<evidence type="ECO:0000313" key="3">
    <source>
        <dbReference type="Proteomes" id="UP000694005"/>
    </source>
</evidence>
<dbReference type="InterPro" id="IPR017451">
    <property type="entry name" value="F-box-assoc_interact_dom"/>
</dbReference>
<dbReference type="InterPro" id="IPR050796">
    <property type="entry name" value="SCF_F-box_component"/>
</dbReference>
<dbReference type="AlphaFoldDB" id="A0A8D9GL49"/>
<dbReference type="Proteomes" id="UP000694005">
    <property type="component" value="Chromosome A03"/>
</dbReference>
<sequence>MMVLEDVNLNVRDNKLLLDAGLVGHCHGLFCLYFEDMTFGVWNPSLRELRRVQTRHVSNWAEIGFGYDHSSQDYKIVLVLDMRGSHSKALVFDLVSETFNYCPGPSNCGKAFPQVIEGLRGRGLCTVGVDALSSDIIVWSAQHDEKIGGIKCWSKICNLSRGLLEISTSCSIAQIHLVSAITYGGLLLVLVGIDGKESIGRESKLVAYNLEEKSLTNVEISLPLYTYGSTLLTYVETLVPIPGSFS</sequence>